<gene>
    <name evidence="3" type="ORF">AZI87_17030</name>
</gene>
<dbReference type="Pfam" id="PF13884">
    <property type="entry name" value="Peptidase_S74"/>
    <property type="match status" value="1"/>
</dbReference>
<reference evidence="3 4" key="1">
    <citation type="submission" date="2016-03" db="EMBL/GenBank/DDBJ databases">
        <authorList>
            <person name="Ploux O."/>
        </authorList>
    </citation>
    <scope>NUCLEOTIDE SEQUENCE [LARGE SCALE GENOMIC DNA]</scope>
    <source>
        <strain evidence="3 4">EC13</strain>
    </source>
</reference>
<evidence type="ECO:0000313" key="3">
    <source>
        <dbReference type="EMBL" id="KYG62964.1"/>
    </source>
</evidence>
<dbReference type="AlphaFoldDB" id="A0A161PAK7"/>
<evidence type="ECO:0000256" key="1">
    <source>
        <dbReference type="SAM" id="Coils"/>
    </source>
</evidence>
<dbReference type="OrthoDB" id="197257at2"/>
<comment type="caution">
    <text evidence="3">The sequence shown here is derived from an EMBL/GenBank/DDBJ whole genome shotgun (WGS) entry which is preliminary data.</text>
</comment>
<sequence length="1006" mass="103396">MLSRLLLNHLLYLFLSAVVLPAYAVGPVASTGSLTYQGRILRSDGTPFENKNVSFVFQILDPGGQCVIYQEQVNGINMENSKGVFDVPIGTGSVQYITGLGASTVVDIFNNDSGMGYFCGACSSSGSSYNCSATTTPYHPIATAGRLLRVAFYDGTGWKTVTPDNEIRTVPYAGYATSAQKLGKNSVNDFVLKNEINNSGAGSVNCDSGSFLTWDANTMKFGCGSVSGASGGTVTSVLTGAGLTGGPITDSGTISLSTSGVTAGTYGSAIHMPVIEVDSYGRVINASQTSITGFVPYSSLPACNSAAHTLSFISPIGGFSCTPISITLSGDVSGSQGTAVVEGLQGTPVASSAPTNNQVLQFDGAQWKPTTLSLAASDLTSLSGTGIVKRTGASAFTTLGVSAPLVDLGTSIGLSLSTGLKLNSNSLAVDVGTGANQIPQLDGSGKISTSVIPSGVSSQWMTSGSNVSYSGGNVAVGTPSPTRRFEVYAANSSFRPFGLRTSDYVSGTSGTGFDVDFGAASGNTYVQLNAIHTGGTAATNLVLQPTAGNVGIGTIYPASSLHVKSSGQVVTTFESTDANYMGIHLKSGSTTNPPSIYASGNGMSLYTMGTERVGLHSNGNVILATAAGSVGIGTPNPQGTLHVASGNVYFGDALTPTPSVQTKMTVVDSNPIITVAASNAAGSAGIEFQPKGTGLLGGQYKIFGSPSAGPYGNGLIFELGNLGTMGGGQFVMRLDSNGYLSLGQGLAMESAAARLHVKGIGALVDPSPFGSNPSGTVQRIEGTNTVLDAGFSTTENPWLQARTKTDYSLSKALLLNPAGGNVGIGTVAPAYALHVAGASGATVGFFTDGTASCSIRPATAGSVSCSSDERLKKNVTGFSDATSLENILKLNTVTYEWRSVNNGRHTGYIAQEVEKIAPEFVTTGNDGYKQVSYSGFIPWITGAIKELNKKLMLGMASKADKEMVENKIQTLELEVLAKDLKIKMLEEENLQIKARLEKIEKALGAR</sequence>
<dbReference type="RefSeq" id="WP_063209482.1">
    <property type="nucleotide sequence ID" value="NZ_LUKD01000008.1"/>
</dbReference>
<accession>A0A161PAK7</accession>
<keyword evidence="1" id="KW-0175">Coiled coil</keyword>
<evidence type="ECO:0000313" key="4">
    <source>
        <dbReference type="Proteomes" id="UP000075799"/>
    </source>
</evidence>
<dbReference type="Proteomes" id="UP000075799">
    <property type="component" value="Unassembled WGS sequence"/>
</dbReference>
<organism evidence="3 4">
    <name type="scientific">Bdellovibrio bacteriovorus</name>
    <dbReference type="NCBI Taxonomy" id="959"/>
    <lineage>
        <taxon>Bacteria</taxon>
        <taxon>Pseudomonadati</taxon>
        <taxon>Bdellovibrionota</taxon>
        <taxon>Bdellovibrionia</taxon>
        <taxon>Bdellovibrionales</taxon>
        <taxon>Pseudobdellovibrionaceae</taxon>
        <taxon>Bdellovibrio</taxon>
    </lineage>
</organism>
<dbReference type="PROSITE" id="PS51688">
    <property type="entry name" value="ICA"/>
    <property type="match status" value="1"/>
</dbReference>
<feature type="domain" description="Peptidase S74" evidence="2">
    <location>
        <begin position="867"/>
        <end position="975"/>
    </location>
</feature>
<name>A0A161PAK7_BDEBC</name>
<dbReference type="EMBL" id="LUKD01000008">
    <property type="protein sequence ID" value="KYG62964.1"/>
    <property type="molecule type" value="Genomic_DNA"/>
</dbReference>
<protein>
    <recommendedName>
        <fullName evidence="2">Peptidase S74 domain-containing protein</fullName>
    </recommendedName>
</protein>
<proteinExistence type="predicted"/>
<evidence type="ECO:0000259" key="2">
    <source>
        <dbReference type="PROSITE" id="PS51688"/>
    </source>
</evidence>
<feature type="coiled-coil region" evidence="1">
    <location>
        <begin position="968"/>
        <end position="1002"/>
    </location>
</feature>
<dbReference type="InterPro" id="IPR030392">
    <property type="entry name" value="S74_ICA"/>
</dbReference>